<dbReference type="InterPro" id="IPR056792">
    <property type="entry name" value="PRC_RimM"/>
</dbReference>
<dbReference type="PANTHER" id="PTHR33692:SF1">
    <property type="entry name" value="RIBOSOME MATURATION FACTOR RIMM"/>
    <property type="match status" value="1"/>
</dbReference>
<comment type="caution">
    <text evidence="7">The sequence shown here is derived from an EMBL/GenBank/DDBJ whole genome shotgun (WGS) entry which is preliminary data.</text>
</comment>
<dbReference type="GO" id="GO:0042274">
    <property type="term" value="P:ribosomal small subunit biogenesis"/>
    <property type="evidence" value="ECO:0007669"/>
    <property type="project" value="UniProtKB-UniRule"/>
</dbReference>
<dbReference type="AlphaFoldDB" id="A0AA37STL0"/>
<evidence type="ECO:0000256" key="3">
    <source>
        <dbReference type="ARBA" id="ARBA00022552"/>
    </source>
</evidence>
<gene>
    <name evidence="5 7" type="primary">rimM</name>
    <name evidence="7" type="ORF">GCM10007940_46180</name>
</gene>
<comment type="function">
    <text evidence="5">An accessory protein needed during the final step in the assembly of 30S ribosomal subunit, possibly for assembly of the head region. Essential for efficient processing of 16S rRNA. May be needed both before and after RbfA during the maturation of 16S rRNA. It has affinity for free ribosomal 30S subunits but not for 70S ribosomes.</text>
</comment>
<keyword evidence="3 5" id="KW-0698">rRNA processing</keyword>
<dbReference type="Gene3D" id="2.40.30.60">
    <property type="entry name" value="RimM"/>
    <property type="match status" value="1"/>
</dbReference>
<dbReference type="InterPro" id="IPR036976">
    <property type="entry name" value="RimM_N_sf"/>
</dbReference>
<dbReference type="EMBL" id="BSOH01000037">
    <property type="protein sequence ID" value="GLR20002.1"/>
    <property type="molecule type" value="Genomic_DNA"/>
</dbReference>
<reference evidence="7" key="2">
    <citation type="submission" date="2023-01" db="EMBL/GenBank/DDBJ databases">
        <title>Draft genome sequence of Portibacter lacus strain NBRC 108769.</title>
        <authorList>
            <person name="Sun Q."/>
            <person name="Mori K."/>
        </authorList>
    </citation>
    <scope>NUCLEOTIDE SEQUENCE</scope>
    <source>
        <strain evidence="7">NBRC 108769</strain>
    </source>
</reference>
<dbReference type="SUPFAM" id="SSF50447">
    <property type="entry name" value="Translation proteins"/>
    <property type="match status" value="1"/>
</dbReference>
<feature type="domain" description="Ribosome maturation factor RimM PRC barrel" evidence="6">
    <location>
        <begin position="107"/>
        <end position="170"/>
    </location>
</feature>
<comment type="similarity">
    <text evidence="5">Belongs to the RimM family.</text>
</comment>
<dbReference type="Pfam" id="PF24986">
    <property type="entry name" value="PRC_RimM"/>
    <property type="match status" value="1"/>
</dbReference>
<evidence type="ECO:0000256" key="4">
    <source>
        <dbReference type="ARBA" id="ARBA00023186"/>
    </source>
</evidence>
<dbReference type="RefSeq" id="WP_235293524.1">
    <property type="nucleotide sequence ID" value="NZ_BSOH01000037.1"/>
</dbReference>
<dbReference type="PANTHER" id="PTHR33692">
    <property type="entry name" value="RIBOSOME MATURATION FACTOR RIMM"/>
    <property type="match status" value="1"/>
</dbReference>
<evidence type="ECO:0000256" key="2">
    <source>
        <dbReference type="ARBA" id="ARBA00022517"/>
    </source>
</evidence>
<reference evidence="7" key="1">
    <citation type="journal article" date="2014" name="Int. J. Syst. Evol. Microbiol.">
        <title>Complete genome sequence of Corynebacterium casei LMG S-19264T (=DSM 44701T), isolated from a smear-ripened cheese.</title>
        <authorList>
            <consortium name="US DOE Joint Genome Institute (JGI-PGF)"/>
            <person name="Walter F."/>
            <person name="Albersmeier A."/>
            <person name="Kalinowski J."/>
            <person name="Ruckert C."/>
        </authorList>
    </citation>
    <scope>NUCLEOTIDE SEQUENCE</scope>
    <source>
        <strain evidence="7">NBRC 108769</strain>
    </source>
</reference>
<dbReference type="GO" id="GO:0006364">
    <property type="term" value="P:rRNA processing"/>
    <property type="evidence" value="ECO:0007669"/>
    <property type="project" value="UniProtKB-UniRule"/>
</dbReference>
<dbReference type="HAMAP" id="MF_00014">
    <property type="entry name" value="Ribosome_mat_RimM"/>
    <property type="match status" value="1"/>
</dbReference>
<evidence type="ECO:0000313" key="7">
    <source>
        <dbReference type="EMBL" id="GLR20002.1"/>
    </source>
</evidence>
<dbReference type="Gene3D" id="2.30.30.240">
    <property type="entry name" value="PRC-barrel domain"/>
    <property type="match status" value="1"/>
</dbReference>
<proteinExistence type="inferred from homology"/>
<dbReference type="GO" id="GO:0005737">
    <property type="term" value="C:cytoplasm"/>
    <property type="evidence" value="ECO:0007669"/>
    <property type="project" value="UniProtKB-SubCell"/>
</dbReference>
<evidence type="ECO:0000313" key="8">
    <source>
        <dbReference type="Proteomes" id="UP001156666"/>
    </source>
</evidence>
<keyword evidence="1 5" id="KW-0963">Cytoplasm</keyword>
<evidence type="ECO:0000256" key="1">
    <source>
        <dbReference type="ARBA" id="ARBA00022490"/>
    </source>
</evidence>
<dbReference type="InterPro" id="IPR009000">
    <property type="entry name" value="Transl_B-barrel_sf"/>
</dbReference>
<accession>A0AA37STL0</accession>
<protein>
    <recommendedName>
        <fullName evidence="5">Ribosome maturation factor RimM</fullName>
    </recommendedName>
</protein>
<dbReference type="GO" id="GO:0043022">
    <property type="term" value="F:ribosome binding"/>
    <property type="evidence" value="ECO:0007669"/>
    <property type="project" value="InterPro"/>
</dbReference>
<keyword evidence="8" id="KW-1185">Reference proteome</keyword>
<sequence length="175" mass="20273">MNITDIFPDYYEVGFTKKSYGVNGHLRISINDEFQTSFRKAEHCFFLLKGCLVPYFIENLDEDLIKFESCHNPENAKEMVSKTIYLHEDQITERDQISESEYAIFNGFKLVDHQSEQVVGVIAEIVSYPEQEIAMVIQDDNEFMIPLNVHNIKGINQDEQLIFVEIPEGLLDINS</sequence>
<comment type="subcellular location">
    <subcellularLocation>
        <location evidence="5">Cytoplasm</location>
    </subcellularLocation>
</comment>
<keyword evidence="4 5" id="KW-0143">Chaperone</keyword>
<name>A0AA37STL0_9BACT</name>
<dbReference type="SUPFAM" id="SSF50346">
    <property type="entry name" value="PRC-barrel domain"/>
    <property type="match status" value="1"/>
</dbReference>
<dbReference type="InterPro" id="IPR011961">
    <property type="entry name" value="RimM"/>
</dbReference>
<evidence type="ECO:0000259" key="6">
    <source>
        <dbReference type="Pfam" id="PF24986"/>
    </source>
</evidence>
<comment type="domain">
    <text evidence="5">The PRC barrel domain binds ribosomal protein uS19.</text>
</comment>
<keyword evidence="2 5" id="KW-0690">Ribosome biogenesis</keyword>
<comment type="subunit">
    <text evidence="5">Binds ribosomal protein uS19.</text>
</comment>
<dbReference type="Proteomes" id="UP001156666">
    <property type="component" value="Unassembled WGS sequence"/>
</dbReference>
<dbReference type="InterPro" id="IPR011033">
    <property type="entry name" value="PRC_barrel-like_sf"/>
</dbReference>
<organism evidence="7 8">
    <name type="scientific">Portibacter lacus</name>
    <dbReference type="NCBI Taxonomy" id="1099794"/>
    <lineage>
        <taxon>Bacteria</taxon>
        <taxon>Pseudomonadati</taxon>
        <taxon>Bacteroidota</taxon>
        <taxon>Saprospiria</taxon>
        <taxon>Saprospirales</taxon>
        <taxon>Haliscomenobacteraceae</taxon>
        <taxon>Portibacter</taxon>
    </lineage>
</organism>
<evidence type="ECO:0000256" key="5">
    <source>
        <dbReference type="HAMAP-Rule" id="MF_00014"/>
    </source>
</evidence>
<dbReference type="GO" id="GO:0005840">
    <property type="term" value="C:ribosome"/>
    <property type="evidence" value="ECO:0007669"/>
    <property type="project" value="InterPro"/>
</dbReference>